<dbReference type="PANTHER" id="PTHR18964">
    <property type="entry name" value="ROK (REPRESSOR, ORF, KINASE) FAMILY"/>
    <property type="match status" value="1"/>
</dbReference>
<dbReference type="STRING" id="1068978.AMETH_3115"/>
<keyword evidence="4" id="KW-1185">Reference proteome</keyword>
<dbReference type="InterPro" id="IPR036390">
    <property type="entry name" value="WH_DNA-bd_sf"/>
</dbReference>
<reference evidence="3 4" key="1">
    <citation type="submission" date="2014-07" db="EMBL/GenBank/DDBJ databases">
        <title>Whole Genome Sequence of the Amycolatopsis methanolica 239.</title>
        <authorList>
            <person name="Tang B."/>
        </authorList>
    </citation>
    <scope>NUCLEOTIDE SEQUENCE [LARGE SCALE GENOMIC DNA]</scope>
    <source>
        <strain evidence="3 4">239</strain>
    </source>
</reference>
<dbReference type="HOGENOM" id="CLU_823146_0_0_11"/>
<dbReference type="PANTHER" id="PTHR18964:SF149">
    <property type="entry name" value="BIFUNCTIONAL UDP-N-ACETYLGLUCOSAMINE 2-EPIMERASE_N-ACETYLMANNOSAMINE KINASE"/>
    <property type="match status" value="1"/>
</dbReference>
<dbReference type="Gene3D" id="3.30.420.40">
    <property type="match status" value="3"/>
</dbReference>
<proteinExistence type="inferred from homology"/>
<dbReference type="Pfam" id="PF00480">
    <property type="entry name" value="ROK"/>
    <property type="match status" value="1"/>
</dbReference>
<dbReference type="Proteomes" id="UP000062973">
    <property type="component" value="Chromosome"/>
</dbReference>
<dbReference type="OrthoDB" id="3189808at2"/>
<dbReference type="RefSeq" id="WP_081924791.1">
    <property type="nucleotide sequence ID" value="NZ_CP009110.1"/>
</dbReference>
<dbReference type="EMBL" id="CP009110">
    <property type="protein sequence ID" value="AIJ23207.1"/>
    <property type="molecule type" value="Genomic_DNA"/>
</dbReference>
<dbReference type="InterPro" id="IPR043129">
    <property type="entry name" value="ATPase_NBD"/>
</dbReference>
<sequence length="356" mass="36892">MSDIRTADRGDIRDVNLAAVVDTLRRHGSVTRARIARETGLSSPTVSAMVTTLLEAGLVTTAGSGPATGGRRGDLYELKADARLVLAVDLSSTPPRRALVDLRGDIVGGSAADLPKSALRSSQAFVRWVTSYAASLDGLVGIGVAVPGVTDPVTGTIEWAPSLGWRDVRLRDDLRPAGAAVIVVDNDLNLASLGEHAFADERVSDLVMLGLRGGLGAGVILGGALHRGVHFAAGEIGYLPVMPGTRGTRDFGALESTLFDSLDEQAAGGGGPDIVKLLSFACVAVAAVLDVAVIVLGEELLRHGEDLPRELHQRLAEVLPHPPAVVASKLGADGTLRGAAAAVHAEITHDIRRLLA</sequence>
<dbReference type="InterPro" id="IPR000600">
    <property type="entry name" value="ROK"/>
</dbReference>
<accession>A0A076N065</accession>
<protein>
    <submittedName>
        <fullName evidence="3">ROK family transcriptional regulator</fullName>
    </submittedName>
</protein>
<dbReference type="AlphaFoldDB" id="A0A076N065"/>
<comment type="similarity">
    <text evidence="1">Belongs to the ROK (NagC/XylR) family.</text>
</comment>
<evidence type="ECO:0000256" key="1">
    <source>
        <dbReference type="ARBA" id="ARBA00006479"/>
    </source>
</evidence>
<name>A0A076N065_AMYME</name>
<dbReference type="Pfam" id="PF09339">
    <property type="entry name" value="HTH_IclR"/>
    <property type="match status" value="1"/>
</dbReference>
<dbReference type="GO" id="GO:0003700">
    <property type="term" value="F:DNA-binding transcription factor activity"/>
    <property type="evidence" value="ECO:0007669"/>
    <property type="project" value="InterPro"/>
</dbReference>
<evidence type="ECO:0000259" key="2">
    <source>
        <dbReference type="Pfam" id="PF09339"/>
    </source>
</evidence>
<evidence type="ECO:0000313" key="3">
    <source>
        <dbReference type="EMBL" id="AIJ23207.1"/>
    </source>
</evidence>
<dbReference type="KEGG" id="amq:AMETH_3115"/>
<dbReference type="Gene3D" id="1.10.10.10">
    <property type="entry name" value="Winged helix-like DNA-binding domain superfamily/Winged helix DNA-binding domain"/>
    <property type="match status" value="1"/>
</dbReference>
<dbReference type="PATRIC" id="fig|1068978.7.peg.3327"/>
<organism evidence="3 4">
    <name type="scientific">Amycolatopsis methanolica 239</name>
    <dbReference type="NCBI Taxonomy" id="1068978"/>
    <lineage>
        <taxon>Bacteria</taxon>
        <taxon>Bacillati</taxon>
        <taxon>Actinomycetota</taxon>
        <taxon>Actinomycetes</taxon>
        <taxon>Pseudonocardiales</taxon>
        <taxon>Pseudonocardiaceae</taxon>
        <taxon>Amycolatopsis</taxon>
        <taxon>Amycolatopsis methanolica group</taxon>
    </lineage>
</organism>
<dbReference type="SUPFAM" id="SSF46785">
    <property type="entry name" value="Winged helix' DNA-binding domain"/>
    <property type="match status" value="1"/>
</dbReference>
<gene>
    <name evidence="3" type="primary">xylR</name>
    <name evidence="3" type="ORF">AMETH_3115</name>
</gene>
<evidence type="ECO:0000313" key="4">
    <source>
        <dbReference type="Proteomes" id="UP000062973"/>
    </source>
</evidence>
<dbReference type="InterPro" id="IPR036388">
    <property type="entry name" value="WH-like_DNA-bd_sf"/>
</dbReference>
<dbReference type="eggNOG" id="COG1940">
    <property type="taxonomic scope" value="Bacteria"/>
</dbReference>
<dbReference type="SUPFAM" id="SSF53067">
    <property type="entry name" value="Actin-like ATPase domain"/>
    <property type="match status" value="1"/>
</dbReference>
<dbReference type="InterPro" id="IPR005471">
    <property type="entry name" value="Tscrpt_reg_IclR_N"/>
</dbReference>
<feature type="domain" description="HTH iclR-type" evidence="2">
    <location>
        <begin position="18"/>
        <end position="61"/>
    </location>
</feature>